<protein>
    <recommendedName>
        <fullName evidence="5 6">Large ribosomal subunit protein uL4</fullName>
    </recommendedName>
</protein>
<dbReference type="PANTHER" id="PTHR10746:SF6">
    <property type="entry name" value="LARGE RIBOSOMAL SUBUNIT PROTEIN UL4M"/>
    <property type="match status" value="1"/>
</dbReference>
<evidence type="ECO:0000256" key="6">
    <source>
        <dbReference type="HAMAP-Rule" id="MF_01328"/>
    </source>
</evidence>
<comment type="function">
    <text evidence="6">One of the primary rRNA binding proteins, this protein initially binds near the 5'-end of the 23S rRNA. It is important during the early stages of 50S assembly. It makes multiple contacts with different domains of the 23S rRNA in the assembled 50S subunit and ribosome.</text>
</comment>
<keyword evidence="3 6" id="KW-0689">Ribosomal protein</keyword>
<keyword evidence="9" id="KW-1185">Reference proteome</keyword>
<evidence type="ECO:0000256" key="3">
    <source>
        <dbReference type="ARBA" id="ARBA00022980"/>
    </source>
</evidence>
<accession>A0A1M6N0W8</accession>
<dbReference type="HAMAP" id="MF_01328_B">
    <property type="entry name" value="Ribosomal_uL4_B"/>
    <property type="match status" value="1"/>
</dbReference>
<evidence type="ECO:0000313" key="8">
    <source>
        <dbReference type="EMBL" id="SHJ89324.1"/>
    </source>
</evidence>
<dbReference type="InterPro" id="IPR023574">
    <property type="entry name" value="Ribosomal_uL4_dom_sf"/>
</dbReference>
<feature type="compositionally biased region" description="Basic residues" evidence="7">
    <location>
        <begin position="60"/>
        <end position="76"/>
    </location>
</feature>
<organism evidence="8 9">
    <name type="scientific">Anaerobranca californiensis DSM 14826</name>
    <dbReference type="NCBI Taxonomy" id="1120989"/>
    <lineage>
        <taxon>Bacteria</taxon>
        <taxon>Bacillati</taxon>
        <taxon>Bacillota</taxon>
        <taxon>Clostridia</taxon>
        <taxon>Eubacteriales</taxon>
        <taxon>Proteinivoracaceae</taxon>
        <taxon>Anaerobranca</taxon>
    </lineage>
</organism>
<dbReference type="Pfam" id="PF00573">
    <property type="entry name" value="Ribosomal_L4"/>
    <property type="match status" value="1"/>
</dbReference>
<dbReference type="STRING" id="1120989.SAMN02745227_00996"/>
<dbReference type="GO" id="GO:0005840">
    <property type="term" value="C:ribosome"/>
    <property type="evidence" value="ECO:0007669"/>
    <property type="project" value="UniProtKB-KW"/>
</dbReference>
<evidence type="ECO:0000256" key="1">
    <source>
        <dbReference type="ARBA" id="ARBA00010528"/>
    </source>
</evidence>
<dbReference type="RefSeq" id="WP_072906785.1">
    <property type="nucleotide sequence ID" value="NZ_FRAI01000008.1"/>
</dbReference>
<evidence type="ECO:0000256" key="7">
    <source>
        <dbReference type="SAM" id="MobiDB-lite"/>
    </source>
</evidence>
<feature type="region of interest" description="Disordered" evidence="7">
    <location>
        <begin position="47"/>
        <end position="76"/>
    </location>
</feature>
<evidence type="ECO:0000256" key="5">
    <source>
        <dbReference type="ARBA" id="ARBA00035244"/>
    </source>
</evidence>
<keyword evidence="4 6" id="KW-0687">Ribonucleoprotein</keyword>
<dbReference type="NCBIfam" id="TIGR03953">
    <property type="entry name" value="rplD_bact"/>
    <property type="match status" value="1"/>
</dbReference>
<comment type="similarity">
    <text evidence="1 6">Belongs to the universal ribosomal protein uL4 family.</text>
</comment>
<dbReference type="Proteomes" id="UP000243547">
    <property type="component" value="Unassembled WGS sequence"/>
</dbReference>
<dbReference type="GO" id="GO:1990904">
    <property type="term" value="C:ribonucleoprotein complex"/>
    <property type="evidence" value="ECO:0007669"/>
    <property type="project" value="UniProtKB-KW"/>
</dbReference>
<sequence length="207" mass="22632">MPKVSVYNILGEVVSEMELNPKLFDSEINEAVMHQVVLAHLAAKRQGTASTKSRGEVRGGGRKPWRQKGTGRARHGSIRSPIWVGGGIAFGPKPRTYGFTVPKKVRRLAIYSALSSKVKGNNLIVVDQINFEAPKTKEVVKMLNNLKVEGKALIVTATPDSVVYKSARNIPGVQTAVADSINVYDLLKHKTVVMTQEAVKKVEEVFA</sequence>
<dbReference type="SUPFAM" id="SSF52166">
    <property type="entry name" value="Ribosomal protein L4"/>
    <property type="match status" value="1"/>
</dbReference>
<dbReference type="GO" id="GO:0003735">
    <property type="term" value="F:structural constituent of ribosome"/>
    <property type="evidence" value="ECO:0007669"/>
    <property type="project" value="InterPro"/>
</dbReference>
<gene>
    <name evidence="6" type="primary">rplD</name>
    <name evidence="8" type="ORF">SAMN02745227_00996</name>
</gene>
<keyword evidence="6" id="KW-0694">RNA-binding</keyword>
<evidence type="ECO:0000256" key="4">
    <source>
        <dbReference type="ARBA" id="ARBA00023274"/>
    </source>
</evidence>
<comment type="subunit">
    <text evidence="2 6">Part of the 50S ribosomal subunit.</text>
</comment>
<keyword evidence="6" id="KW-0699">rRNA-binding</keyword>
<evidence type="ECO:0000256" key="2">
    <source>
        <dbReference type="ARBA" id="ARBA00011838"/>
    </source>
</evidence>
<dbReference type="InterPro" id="IPR002136">
    <property type="entry name" value="Ribosomal_uL4"/>
</dbReference>
<reference evidence="9" key="1">
    <citation type="submission" date="2016-11" db="EMBL/GenBank/DDBJ databases">
        <authorList>
            <person name="Varghese N."/>
            <person name="Submissions S."/>
        </authorList>
    </citation>
    <scope>NUCLEOTIDE SEQUENCE [LARGE SCALE GENOMIC DNA]</scope>
    <source>
        <strain evidence="9">DSM 14826</strain>
    </source>
</reference>
<name>A0A1M6N0W8_9FIRM</name>
<dbReference type="EMBL" id="FRAI01000008">
    <property type="protein sequence ID" value="SHJ89324.1"/>
    <property type="molecule type" value="Genomic_DNA"/>
</dbReference>
<dbReference type="InterPro" id="IPR013005">
    <property type="entry name" value="Ribosomal_uL4-like"/>
</dbReference>
<dbReference type="PANTHER" id="PTHR10746">
    <property type="entry name" value="50S RIBOSOMAL PROTEIN L4"/>
    <property type="match status" value="1"/>
</dbReference>
<dbReference type="AlphaFoldDB" id="A0A1M6N0W8"/>
<dbReference type="OrthoDB" id="9803201at2"/>
<dbReference type="GO" id="GO:0006412">
    <property type="term" value="P:translation"/>
    <property type="evidence" value="ECO:0007669"/>
    <property type="project" value="UniProtKB-UniRule"/>
</dbReference>
<dbReference type="GO" id="GO:0019843">
    <property type="term" value="F:rRNA binding"/>
    <property type="evidence" value="ECO:0007669"/>
    <property type="project" value="UniProtKB-UniRule"/>
</dbReference>
<evidence type="ECO:0000313" key="9">
    <source>
        <dbReference type="Proteomes" id="UP000243547"/>
    </source>
</evidence>
<comment type="function">
    <text evidence="6">Forms part of the polypeptide exit tunnel.</text>
</comment>
<proteinExistence type="inferred from homology"/>
<dbReference type="Gene3D" id="3.40.1370.10">
    <property type="match status" value="1"/>
</dbReference>